<evidence type="ECO:0000259" key="7">
    <source>
        <dbReference type="Pfam" id="PF13087"/>
    </source>
</evidence>
<sequence>MGISDEHFVLLRSSIEASTSKKINLSLGSHIIERLEHAKRLGSAWLESDNDEMVLLWKFLTYQEALARRGFLFLEDVVEDAVEDPGATTNVGDTLVSEDDSAHMLAALISGRKAAWRELQQFYLQKARIVLCTATTAGRKVLRGLCPLTVIVEEASQLTESTVIISILESTVTSMDANEFYDCEKLSFFARLLTQGVPDVKLLRQYQMTPQIADFLNQEFYDSRLVTNPTANKHCKAFQASMRQRYGVKTGDCFFISVTNCSLWRRRNASSMFNPEYVTEVTDLVFVFIKAGLSETDIMVLSYYSEEIRVLKQAIHGILKYIDIEIKSVDSTQGSEAKVVILSTTRPGGSRGMGFVADRQQQNVALTRAREGLVIVGHANMGNSFSVAAQSWVKLINHYRERDRLISLNGNRQKLVSALKIPNENDFVEVIAR</sequence>
<dbReference type="InterPro" id="IPR047187">
    <property type="entry name" value="SF1_C_Upf1"/>
</dbReference>
<feature type="domain" description="DNA2/NAM7 helicase-like C-terminal" evidence="7">
    <location>
        <begin position="187"/>
        <end position="379"/>
    </location>
</feature>
<dbReference type="Pfam" id="PF13087">
    <property type="entry name" value="AAA_12"/>
    <property type="match status" value="1"/>
</dbReference>
<dbReference type="CDD" id="cd18808">
    <property type="entry name" value="SF1_C_Upf1"/>
    <property type="match status" value="1"/>
</dbReference>
<name>A0A5N7BIH2_9EURO</name>
<dbReference type="InterPro" id="IPR050534">
    <property type="entry name" value="Coronavir_polyprotein_1ab"/>
</dbReference>
<keyword evidence="5" id="KW-0067">ATP-binding</keyword>
<evidence type="ECO:0000256" key="4">
    <source>
        <dbReference type="ARBA" id="ARBA00022806"/>
    </source>
</evidence>
<keyword evidence="2" id="KW-0547">Nucleotide-binding</keyword>
<evidence type="ECO:0000313" key="9">
    <source>
        <dbReference type="Proteomes" id="UP000326198"/>
    </source>
</evidence>
<dbReference type="OrthoDB" id="6513042at2759"/>
<dbReference type="SUPFAM" id="SSF52540">
    <property type="entry name" value="P-loop containing nucleoside triphosphate hydrolases"/>
    <property type="match status" value="1"/>
</dbReference>
<dbReference type="PANTHER" id="PTHR43788">
    <property type="entry name" value="DNA2/NAM7 HELICASE FAMILY MEMBER"/>
    <property type="match status" value="1"/>
</dbReference>
<dbReference type="Gene3D" id="3.40.50.300">
    <property type="entry name" value="P-loop containing nucleotide triphosphate hydrolases"/>
    <property type="match status" value="2"/>
</dbReference>
<feature type="domain" description="DNA2/NAM7 helicase helicase" evidence="6">
    <location>
        <begin position="117"/>
        <end position="169"/>
    </location>
</feature>
<dbReference type="EMBL" id="ML736169">
    <property type="protein sequence ID" value="KAE8381602.1"/>
    <property type="molecule type" value="Genomic_DNA"/>
</dbReference>
<accession>A0A5N7BIH2</accession>
<dbReference type="GO" id="GO:0005524">
    <property type="term" value="F:ATP binding"/>
    <property type="evidence" value="ECO:0007669"/>
    <property type="project" value="UniProtKB-KW"/>
</dbReference>
<evidence type="ECO:0000256" key="3">
    <source>
        <dbReference type="ARBA" id="ARBA00022801"/>
    </source>
</evidence>
<dbReference type="Pfam" id="PF13086">
    <property type="entry name" value="AAA_11"/>
    <property type="match status" value="1"/>
</dbReference>
<keyword evidence="3" id="KW-0378">Hydrolase</keyword>
<evidence type="ECO:0000256" key="5">
    <source>
        <dbReference type="ARBA" id="ARBA00022840"/>
    </source>
</evidence>
<comment type="similarity">
    <text evidence="1">Belongs to the DNA2/NAM7 helicase family.</text>
</comment>
<evidence type="ECO:0000259" key="6">
    <source>
        <dbReference type="Pfam" id="PF13086"/>
    </source>
</evidence>
<evidence type="ECO:0000313" key="8">
    <source>
        <dbReference type="EMBL" id="KAE8381602.1"/>
    </source>
</evidence>
<gene>
    <name evidence="8" type="ORF">BDV26DRAFT_289244</name>
</gene>
<dbReference type="GO" id="GO:0043139">
    <property type="term" value="F:5'-3' DNA helicase activity"/>
    <property type="evidence" value="ECO:0007669"/>
    <property type="project" value="TreeGrafter"/>
</dbReference>
<protein>
    <submittedName>
        <fullName evidence="8">AAA domain-containing protein</fullName>
    </submittedName>
</protein>
<evidence type="ECO:0000256" key="2">
    <source>
        <dbReference type="ARBA" id="ARBA00022741"/>
    </source>
</evidence>
<dbReference type="InterPro" id="IPR041679">
    <property type="entry name" value="DNA2/NAM7-like_C"/>
</dbReference>
<dbReference type="InterPro" id="IPR027417">
    <property type="entry name" value="P-loop_NTPase"/>
</dbReference>
<proteinExistence type="inferred from homology"/>
<dbReference type="GO" id="GO:0016787">
    <property type="term" value="F:hydrolase activity"/>
    <property type="evidence" value="ECO:0007669"/>
    <property type="project" value="UniProtKB-KW"/>
</dbReference>
<keyword evidence="4" id="KW-0347">Helicase</keyword>
<dbReference type="InterPro" id="IPR041677">
    <property type="entry name" value="DNA2/NAM7_AAA_11"/>
</dbReference>
<evidence type="ECO:0000256" key="1">
    <source>
        <dbReference type="ARBA" id="ARBA00007913"/>
    </source>
</evidence>
<keyword evidence="9" id="KW-1185">Reference proteome</keyword>
<dbReference type="Proteomes" id="UP000326198">
    <property type="component" value="Unassembled WGS sequence"/>
</dbReference>
<organism evidence="8 9">
    <name type="scientific">Aspergillus bertholletiae</name>
    <dbReference type="NCBI Taxonomy" id="1226010"/>
    <lineage>
        <taxon>Eukaryota</taxon>
        <taxon>Fungi</taxon>
        <taxon>Dikarya</taxon>
        <taxon>Ascomycota</taxon>
        <taxon>Pezizomycotina</taxon>
        <taxon>Eurotiomycetes</taxon>
        <taxon>Eurotiomycetidae</taxon>
        <taxon>Eurotiales</taxon>
        <taxon>Aspergillaceae</taxon>
        <taxon>Aspergillus</taxon>
        <taxon>Aspergillus subgen. Circumdati</taxon>
    </lineage>
</organism>
<reference evidence="8 9" key="1">
    <citation type="submission" date="2019-04" db="EMBL/GenBank/DDBJ databases">
        <title>Friends and foes A comparative genomics studyof 23 Aspergillus species from section Flavi.</title>
        <authorList>
            <consortium name="DOE Joint Genome Institute"/>
            <person name="Kjaerbolling I."/>
            <person name="Vesth T."/>
            <person name="Frisvad J.C."/>
            <person name="Nybo J.L."/>
            <person name="Theobald S."/>
            <person name="Kildgaard S."/>
            <person name="Isbrandt T."/>
            <person name="Kuo A."/>
            <person name="Sato A."/>
            <person name="Lyhne E.K."/>
            <person name="Kogle M.E."/>
            <person name="Wiebenga A."/>
            <person name="Kun R.S."/>
            <person name="Lubbers R.J."/>
            <person name="Makela M.R."/>
            <person name="Barry K."/>
            <person name="Chovatia M."/>
            <person name="Clum A."/>
            <person name="Daum C."/>
            <person name="Haridas S."/>
            <person name="He G."/>
            <person name="LaButti K."/>
            <person name="Lipzen A."/>
            <person name="Mondo S."/>
            <person name="Riley R."/>
            <person name="Salamov A."/>
            <person name="Simmons B.A."/>
            <person name="Magnuson J.K."/>
            <person name="Henrissat B."/>
            <person name="Mortensen U.H."/>
            <person name="Larsen T.O."/>
            <person name="Devries R.P."/>
            <person name="Grigoriev I.V."/>
            <person name="Machida M."/>
            <person name="Baker S.E."/>
            <person name="Andersen M.R."/>
        </authorList>
    </citation>
    <scope>NUCLEOTIDE SEQUENCE [LARGE SCALE GENOMIC DNA]</scope>
    <source>
        <strain evidence="8 9">IBT 29228</strain>
    </source>
</reference>
<dbReference type="AlphaFoldDB" id="A0A5N7BIH2"/>
<dbReference type="PANTHER" id="PTHR43788:SF16">
    <property type="entry name" value="HELICASE WITH ZINC FINGER 2"/>
    <property type="match status" value="1"/>
</dbReference>